<evidence type="ECO:0000256" key="3">
    <source>
        <dbReference type="SAM" id="Phobius"/>
    </source>
</evidence>
<dbReference type="Proteomes" id="UP000644441">
    <property type="component" value="Unassembled WGS sequence"/>
</dbReference>
<keyword evidence="6" id="KW-1185">Reference proteome</keyword>
<dbReference type="EMBL" id="ARXR01000013">
    <property type="protein sequence ID" value="MBF5053281.1"/>
    <property type="molecule type" value="Genomic_DNA"/>
</dbReference>
<dbReference type="NCBIfam" id="TIGR00254">
    <property type="entry name" value="GGDEF"/>
    <property type="match status" value="1"/>
</dbReference>
<dbReference type="InterPro" id="IPR043128">
    <property type="entry name" value="Rev_trsase/Diguanyl_cyclase"/>
</dbReference>
<accession>A0ABS0AGM8</accession>
<dbReference type="InterPro" id="IPR000160">
    <property type="entry name" value="GGDEF_dom"/>
</dbReference>
<sequence length="383" mass="43407">MNNNIKLVLSHRPERALRLRRQLMAIYSYLLLWAGTVVGVEIAAFDPRTPHLLIFGSLFAANLVVFALVRSGFTERFKDPSLTMVQMFAGIVVITLLLYYARELRGALLSLYLIMMTFGVFSLDRRQQIVMAASAQLSFTVLLVYEWVQLPLTQILALSLSQWGVLALILAWFVYMGGYIHNLQQRFRAQRESLRQAHDRLASIAIRDELTDLFNRRHFLERLEEELSRTDREHIPLHIAVVDLDHFKSINDTYGHPAGDEVLKRFAALASQCLRRSDVLARYGGEEFVVLFPQSDHADCEAAMTRLKEKFAEQRYDFDPSLRITLSCGLAGHHWGESALAFIERADQALYQAKAAGRDTLRSSCARAPVSGASASGYPCRPN</sequence>
<feature type="transmembrane region" description="Helical" evidence="3">
    <location>
        <begin position="51"/>
        <end position="69"/>
    </location>
</feature>
<dbReference type="SMART" id="SM00267">
    <property type="entry name" value="GGDEF"/>
    <property type="match status" value="1"/>
</dbReference>
<feature type="domain" description="GGDEF" evidence="4">
    <location>
        <begin position="235"/>
        <end position="366"/>
    </location>
</feature>
<evidence type="ECO:0000256" key="2">
    <source>
        <dbReference type="ARBA" id="ARBA00034247"/>
    </source>
</evidence>
<keyword evidence="3" id="KW-0472">Membrane</keyword>
<dbReference type="GeneID" id="99767020"/>
<dbReference type="PANTHER" id="PTHR45138">
    <property type="entry name" value="REGULATORY COMPONENTS OF SENSORY TRANSDUCTION SYSTEM"/>
    <property type="match status" value="1"/>
</dbReference>
<gene>
    <name evidence="5" type="ORF">ISO4_01883</name>
</gene>
<evidence type="ECO:0000259" key="4">
    <source>
        <dbReference type="PROSITE" id="PS50887"/>
    </source>
</evidence>
<name>A0ABS0AGM8_9GAMM</name>
<keyword evidence="3" id="KW-1133">Transmembrane helix</keyword>
<organism evidence="5 6">
    <name type="scientific">Alloalcanivorax venustensis ISO4</name>
    <dbReference type="NCBI Taxonomy" id="1177184"/>
    <lineage>
        <taxon>Bacteria</taxon>
        <taxon>Pseudomonadati</taxon>
        <taxon>Pseudomonadota</taxon>
        <taxon>Gammaproteobacteria</taxon>
        <taxon>Oceanospirillales</taxon>
        <taxon>Alcanivoracaceae</taxon>
        <taxon>Alloalcanivorax</taxon>
    </lineage>
</organism>
<evidence type="ECO:0000256" key="1">
    <source>
        <dbReference type="ARBA" id="ARBA00012528"/>
    </source>
</evidence>
<feature type="transmembrane region" description="Helical" evidence="3">
    <location>
        <begin position="130"/>
        <end position="148"/>
    </location>
</feature>
<dbReference type="CDD" id="cd01949">
    <property type="entry name" value="GGDEF"/>
    <property type="match status" value="1"/>
</dbReference>
<feature type="transmembrane region" description="Helical" evidence="3">
    <location>
        <begin position="107"/>
        <end position="123"/>
    </location>
</feature>
<dbReference type="Pfam" id="PF00990">
    <property type="entry name" value="GGDEF"/>
    <property type="match status" value="1"/>
</dbReference>
<dbReference type="Gene3D" id="3.30.70.270">
    <property type="match status" value="1"/>
</dbReference>
<protein>
    <recommendedName>
        <fullName evidence="1">diguanylate cyclase</fullName>
        <ecNumber evidence="1">2.7.7.65</ecNumber>
    </recommendedName>
</protein>
<dbReference type="PROSITE" id="PS50887">
    <property type="entry name" value="GGDEF"/>
    <property type="match status" value="1"/>
</dbReference>
<feature type="transmembrane region" description="Helical" evidence="3">
    <location>
        <begin position="81"/>
        <end position="101"/>
    </location>
</feature>
<feature type="transmembrane region" description="Helical" evidence="3">
    <location>
        <begin position="24"/>
        <end position="45"/>
    </location>
</feature>
<proteinExistence type="predicted"/>
<feature type="transmembrane region" description="Helical" evidence="3">
    <location>
        <begin position="160"/>
        <end position="181"/>
    </location>
</feature>
<keyword evidence="3" id="KW-0812">Transmembrane</keyword>
<dbReference type="RefSeq" id="WP_228548033.1">
    <property type="nucleotide sequence ID" value="NZ_ARXR01000013.1"/>
</dbReference>
<reference evidence="5 6" key="1">
    <citation type="submission" date="2012-09" db="EMBL/GenBank/DDBJ databases">
        <title>Genome Sequence of alkane-degrading Bacterium Alcanivorax venustensis ISO4.</title>
        <authorList>
            <person name="Lai Q."/>
            <person name="Shao Z."/>
        </authorList>
    </citation>
    <scope>NUCLEOTIDE SEQUENCE [LARGE SCALE GENOMIC DNA]</scope>
    <source>
        <strain evidence="5 6">ISO4</strain>
    </source>
</reference>
<dbReference type="InterPro" id="IPR050469">
    <property type="entry name" value="Diguanylate_Cyclase"/>
</dbReference>
<dbReference type="PANTHER" id="PTHR45138:SF9">
    <property type="entry name" value="DIGUANYLATE CYCLASE DGCM-RELATED"/>
    <property type="match status" value="1"/>
</dbReference>
<evidence type="ECO:0000313" key="6">
    <source>
        <dbReference type="Proteomes" id="UP000644441"/>
    </source>
</evidence>
<dbReference type="EC" id="2.7.7.65" evidence="1"/>
<comment type="catalytic activity">
    <reaction evidence="2">
        <text>2 GTP = 3',3'-c-di-GMP + 2 diphosphate</text>
        <dbReference type="Rhea" id="RHEA:24898"/>
        <dbReference type="ChEBI" id="CHEBI:33019"/>
        <dbReference type="ChEBI" id="CHEBI:37565"/>
        <dbReference type="ChEBI" id="CHEBI:58805"/>
        <dbReference type="EC" id="2.7.7.65"/>
    </reaction>
</comment>
<comment type="caution">
    <text evidence="5">The sequence shown here is derived from an EMBL/GenBank/DDBJ whole genome shotgun (WGS) entry which is preliminary data.</text>
</comment>
<dbReference type="SUPFAM" id="SSF55073">
    <property type="entry name" value="Nucleotide cyclase"/>
    <property type="match status" value="1"/>
</dbReference>
<evidence type="ECO:0000313" key="5">
    <source>
        <dbReference type="EMBL" id="MBF5053281.1"/>
    </source>
</evidence>
<dbReference type="InterPro" id="IPR029787">
    <property type="entry name" value="Nucleotide_cyclase"/>
</dbReference>